<keyword evidence="5" id="KW-1185">Reference proteome</keyword>
<dbReference type="Pfam" id="PF20609">
    <property type="entry name" value="pAdhesive_17"/>
    <property type="match status" value="1"/>
</dbReference>
<dbReference type="RefSeq" id="WP_218327101.1">
    <property type="nucleotide sequence ID" value="NZ_JAHUZB010000006.1"/>
</dbReference>
<accession>A0ABS6TG25</accession>
<reference evidence="4 5" key="1">
    <citation type="submission" date="2021-06" db="EMBL/GenBank/DDBJ databases">
        <title>Enterococcus alishanensis sp. nov., a novel lactic acid bacterium isolated from fresh coffee beans.</title>
        <authorList>
            <person name="Chen Y.-S."/>
        </authorList>
    </citation>
    <scope>NUCLEOTIDE SEQUENCE [LARGE SCALE GENOMIC DNA]</scope>
    <source>
        <strain evidence="4 5">ALS3</strain>
    </source>
</reference>
<proteinExistence type="predicted"/>
<keyword evidence="1" id="KW-0732">Signal</keyword>
<protein>
    <recommendedName>
        <fullName evidence="6">Bacterial Ig domain-containing protein</fullName>
    </recommendedName>
</protein>
<evidence type="ECO:0008006" key="6">
    <source>
        <dbReference type="Google" id="ProtNLM"/>
    </source>
</evidence>
<dbReference type="EMBL" id="JAHUZB010000006">
    <property type="protein sequence ID" value="MBV7391894.1"/>
    <property type="molecule type" value="Genomic_DNA"/>
</dbReference>
<name>A0ABS6TG25_9ENTE</name>
<feature type="chain" id="PRO_5045639669" description="Bacterial Ig domain-containing protein" evidence="1">
    <location>
        <begin position="27"/>
        <end position="565"/>
    </location>
</feature>
<feature type="domain" description="DUF5648" evidence="2">
    <location>
        <begin position="430"/>
        <end position="562"/>
    </location>
</feature>
<sequence length="565" mass="59869">MNIKEKKAFKLGVVAVASLTFGVATAVPVLSTHTIMAEAAVINGNINEKTDFSTDFPTIASFGSHTGNFTVQNSSLAEFQLILKGNKTAKIQVPSQLAGLVSATGDAGVTVQMGLDLSENIPLIDQFLNTTDEKLRALMQLIDDQSILGWSVNAEEVYNAMDAIGQLRNLDVAATSSAIGVSQDGRVLSAQFDDATVRFIANKINDLVTALQNAINAFQVNNPSFPIMTIIINTIFEPIKKLANGVLGLLPTGANAVADFVKLIGDAAVLKSSSVTFPVAMNTDENWFKTNAPNGLTVDFTGAVDEPEIISFDIFEKQGNNTVPITFADIVAPNAPIVGTVTGTEKAGYSFDVTAESGSIVTVTDKDNKTVATSSAVPGTVDGKTTGRVSFKDLKVDAGSVLTVKATDKAGNISDAATATMPGTKITKVPLYRAYNPNSGEHLYTIDKGEFDGVIAAGWNDEGIAWVSPSQGDTVYRAYNPNSGEHFYTKDATEFAGVVAAGWNDEGIGFYSSTEKDAKYSIYRVFNPNATGPGSHHYTKSESEKNGLVREGWADEAVGFYGIAE</sequence>
<comment type="caution">
    <text evidence="4">The sequence shown here is derived from an EMBL/GenBank/DDBJ whole genome shotgun (WGS) entry which is preliminary data.</text>
</comment>
<evidence type="ECO:0000259" key="3">
    <source>
        <dbReference type="Pfam" id="PF20609"/>
    </source>
</evidence>
<gene>
    <name evidence="4" type="ORF">KUA55_14490</name>
</gene>
<dbReference type="Proteomes" id="UP000774130">
    <property type="component" value="Unassembled WGS sequence"/>
</dbReference>
<evidence type="ECO:0000313" key="4">
    <source>
        <dbReference type="EMBL" id="MBV7391894.1"/>
    </source>
</evidence>
<dbReference type="Pfam" id="PF18885">
    <property type="entry name" value="DUF5648"/>
    <property type="match status" value="1"/>
</dbReference>
<feature type="signal peptide" evidence="1">
    <location>
        <begin position="1"/>
        <end position="26"/>
    </location>
</feature>
<dbReference type="InterPro" id="IPR046762">
    <property type="entry name" value="pAdhesive_17"/>
</dbReference>
<feature type="domain" description="Putative adhesive" evidence="3">
    <location>
        <begin position="39"/>
        <end position="322"/>
    </location>
</feature>
<evidence type="ECO:0000256" key="1">
    <source>
        <dbReference type="SAM" id="SignalP"/>
    </source>
</evidence>
<dbReference type="InterPro" id="IPR043708">
    <property type="entry name" value="DUF5648"/>
</dbReference>
<organism evidence="4 5">
    <name type="scientific">Enterococcus alishanensis</name>
    <dbReference type="NCBI Taxonomy" id="1303817"/>
    <lineage>
        <taxon>Bacteria</taxon>
        <taxon>Bacillati</taxon>
        <taxon>Bacillota</taxon>
        <taxon>Bacilli</taxon>
        <taxon>Lactobacillales</taxon>
        <taxon>Enterococcaceae</taxon>
        <taxon>Enterococcus</taxon>
    </lineage>
</organism>
<evidence type="ECO:0000313" key="5">
    <source>
        <dbReference type="Proteomes" id="UP000774130"/>
    </source>
</evidence>
<evidence type="ECO:0000259" key="2">
    <source>
        <dbReference type="Pfam" id="PF18885"/>
    </source>
</evidence>